<gene>
    <name evidence="4" type="ORF">C5167_034400</name>
</gene>
<feature type="region of interest" description="Disordered" evidence="3">
    <location>
        <begin position="23"/>
        <end position="44"/>
    </location>
</feature>
<dbReference type="SMART" id="SM00369">
    <property type="entry name" value="LRR_TYP"/>
    <property type="match status" value="6"/>
</dbReference>
<accession>A0A4Y7KH45</accession>
<dbReference type="Gramene" id="RZC71225">
    <property type="protein sequence ID" value="RZC71225"/>
    <property type="gene ID" value="C5167_034400"/>
</dbReference>
<dbReference type="Pfam" id="PF13855">
    <property type="entry name" value="LRR_8"/>
    <property type="match status" value="2"/>
</dbReference>
<dbReference type="SUPFAM" id="SSF52058">
    <property type="entry name" value="L domain-like"/>
    <property type="match status" value="1"/>
</dbReference>
<evidence type="ECO:0000313" key="4">
    <source>
        <dbReference type="EMBL" id="RZC71225.1"/>
    </source>
</evidence>
<protein>
    <submittedName>
        <fullName evidence="4">Uncharacterized protein</fullName>
    </submittedName>
</protein>
<reference evidence="4 5" key="1">
    <citation type="journal article" date="2018" name="Science">
        <title>The opium poppy genome and morphinan production.</title>
        <authorList>
            <person name="Guo L."/>
            <person name="Winzer T."/>
            <person name="Yang X."/>
            <person name="Li Y."/>
            <person name="Ning Z."/>
            <person name="He Z."/>
            <person name="Teodor R."/>
            <person name="Lu Y."/>
            <person name="Bowser T.A."/>
            <person name="Graham I.A."/>
            <person name="Ye K."/>
        </authorList>
    </citation>
    <scope>NUCLEOTIDE SEQUENCE [LARGE SCALE GENOMIC DNA]</scope>
    <source>
        <strain evidence="5">cv. HN1</strain>
        <tissue evidence="4">Leaves</tissue>
    </source>
</reference>
<dbReference type="AlphaFoldDB" id="A0A4Y7KH45"/>
<dbReference type="InterPro" id="IPR050216">
    <property type="entry name" value="LRR_domain-containing"/>
</dbReference>
<dbReference type="SMART" id="SM00364">
    <property type="entry name" value="LRR_BAC"/>
    <property type="match status" value="8"/>
</dbReference>
<dbReference type="PANTHER" id="PTHR48051">
    <property type="match status" value="1"/>
</dbReference>
<dbReference type="STRING" id="3469.A0A4Y7KH45"/>
<dbReference type="OrthoDB" id="1668230at2759"/>
<dbReference type="Gene3D" id="3.80.10.10">
    <property type="entry name" value="Ribonuclease Inhibitor"/>
    <property type="match status" value="2"/>
</dbReference>
<dbReference type="InterPro" id="IPR001611">
    <property type="entry name" value="Leu-rich_rpt"/>
</dbReference>
<dbReference type="EMBL" id="CM010721">
    <property type="protein sequence ID" value="RZC71225.1"/>
    <property type="molecule type" value="Genomic_DNA"/>
</dbReference>
<proteinExistence type="predicted"/>
<dbReference type="GO" id="GO:0005737">
    <property type="term" value="C:cytoplasm"/>
    <property type="evidence" value="ECO:0007669"/>
    <property type="project" value="TreeGrafter"/>
</dbReference>
<dbReference type="OMA" id="FVQIPLC"/>
<keyword evidence="5" id="KW-1185">Reference proteome</keyword>
<evidence type="ECO:0000256" key="3">
    <source>
        <dbReference type="SAM" id="MobiDB-lite"/>
    </source>
</evidence>
<dbReference type="InterPro" id="IPR032675">
    <property type="entry name" value="LRR_dom_sf"/>
</dbReference>
<evidence type="ECO:0000313" key="5">
    <source>
        <dbReference type="Proteomes" id="UP000316621"/>
    </source>
</evidence>
<sequence length="377" mass="42706">MMYEQQPSEQMMKMRMDVNTNNMIKKKEKRKVSSSSKSNNIEGDGGGVIEVVEERLEDVNLSGMNLDSLPIPSLNLAMIFKLDLSNNNIEVIPESLTARLLNLVILDIHSNQLKSLPNSMGCLSKLKTLNISGNMIEALPKSIENCRSLEDINANFNKLTKLPDTIGFELVNLKKLSVNSNKIALLPYSLSSMTTLRILDARLNCLRSLPEGLENLISLEILNVSQNFQYLQTLPYSIGLLISLTELDISYNKITTLPDSIGCLKRLQKLSVEGNPLVYPRVEIMEQKLDTIKEYLSERMNRSPKTPTKNKLWLTKFTKWASFNGRGSSNVPRDEMRESFIMAPEYRSTDGFSTPKNTSTGLFSPRRIFLPRHYFSK</sequence>
<evidence type="ECO:0000256" key="2">
    <source>
        <dbReference type="ARBA" id="ARBA00022737"/>
    </source>
</evidence>
<feature type="compositionally biased region" description="Low complexity" evidence="3">
    <location>
        <begin position="33"/>
        <end position="42"/>
    </location>
</feature>
<dbReference type="Proteomes" id="UP000316621">
    <property type="component" value="Chromosome 7"/>
</dbReference>
<keyword evidence="2" id="KW-0677">Repeat</keyword>
<organism evidence="4 5">
    <name type="scientific">Papaver somniferum</name>
    <name type="common">Opium poppy</name>
    <dbReference type="NCBI Taxonomy" id="3469"/>
    <lineage>
        <taxon>Eukaryota</taxon>
        <taxon>Viridiplantae</taxon>
        <taxon>Streptophyta</taxon>
        <taxon>Embryophyta</taxon>
        <taxon>Tracheophyta</taxon>
        <taxon>Spermatophyta</taxon>
        <taxon>Magnoliopsida</taxon>
        <taxon>Ranunculales</taxon>
        <taxon>Papaveraceae</taxon>
        <taxon>Papaveroideae</taxon>
        <taxon>Papaver</taxon>
    </lineage>
</organism>
<dbReference type="PROSITE" id="PS51450">
    <property type="entry name" value="LRR"/>
    <property type="match status" value="2"/>
</dbReference>
<dbReference type="InterPro" id="IPR003591">
    <property type="entry name" value="Leu-rich_rpt_typical-subtyp"/>
</dbReference>
<name>A0A4Y7KH45_PAPSO</name>
<dbReference type="PANTHER" id="PTHR48051:SF1">
    <property type="entry name" value="RAS SUPPRESSOR PROTEIN 1"/>
    <property type="match status" value="1"/>
</dbReference>
<evidence type="ECO:0000256" key="1">
    <source>
        <dbReference type="ARBA" id="ARBA00022614"/>
    </source>
</evidence>
<keyword evidence="1" id="KW-0433">Leucine-rich repeat</keyword>